<dbReference type="InterPro" id="IPR050090">
    <property type="entry name" value="Tyrosine_recombinase_XerCD"/>
</dbReference>
<evidence type="ECO:0000256" key="3">
    <source>
        <dbReference type="ARBA" id="ARBA00023172"/>
    </source>
</evidence>
<dbReference type="InterPro" id="IPR011010">
    <property type="entry name" value="DNA_brk_join_enz"/>
</dbReference>
<dbReference type="Pfam" id="PF24624">
    <property type="entry name" value="Int_N"/>
    <property type="match status" value="1"/>
</dbReference>
<dbReference type="PROSITE" id="PS51898">
    <property type="entry name" value="TYR_RECOMBINASE"/>
    <property type="match status" value="1"/>
</dbReference>
<dbReference type="EMBL" id="JBHLVX010000031">
    <property type="protein sequence ID" value="MFC0267937.1"/>
    <property type="molecule type" value="Genomic_DNA"/>
</dbReference>
<dbReference type="InterPro" id="IPR057084">
    <property type="entry name" value="Int_N"/>
</dbReference>
<dbReference type="RefSeq" id="WP_019953032.1">
    <property type="nucleotide sequence ID" value="NZ_JBHLVX010000031.1"/>
</dbReference>
<dbReference type="PANTHER" id="PTHR30349">
    <property type="entry name" value="PHAGE INTEGRASE-RELATED"/>
    <property type="match status" value="1"/>
</dbReference>
<reference evidence="5 6" key="1">
    <citation type="submission" date="2024-09" db="EMBL/GenBank/DDBJ databases">
        <authorList>
            <person name="Sun Q."/>
            <person name="Mori K."/>
        </authorList>
    </citation>
    <scope>NUCLEOTIDE SEQUENCE [LARGE SCALE GENOMIC DNA]</scope>
    <source>
        <strain evidence="5 6">CCM 7415</strain>
    </source>
</reference>
<dbReference type="Gene3D" id="1.10.150.130">
    <property type="match status" value="1"/>
</dbReference>
<accession>A0ABV6G2Q7</accession>
<dbReference type="Proteomes" id="UP001589814">
    <property type="component" value="Unassembled WGS sequence"/>
</dbReference>
<keyword evidence="6" id="KW-1185">Reference proteome</keyword>
<dbReference type="Pfam" id="PF00589">
    <property type="entry name" value="Phage_integrase"/>
    <property type="match status" value="1"/>
</dbReference>
<dbReference type="CDD" id="cd00796">
    <property type="entry name" value="INT_Rci_Hp1_C"/>
    <property type="match status" value="1"/>
</dbReference>
<keyword evidence="1" id="KW-0229">DNA integration</keyword>
<keyword evidence="2" id="KW-0238">DNA-binding</keyword>
<feature type="domain" description="Tyr recombinase" evidence="4">
    <location>
        <begin position="159"/>
        <end position="321"/>
    </location>
</feature>
<dbReference type="PANTHER" id="PTHR30349:SF93">
    <property type="entry name" value="FELS-2 PROPHAGE PROTEIN"/>
    <property type="match status" value="1"/>
</dbReference>
<dbReference type="InterPro" id="IPR010998">
    <property type="entry name" value="Integrase_recombinase_N"/>
</dbReference>
<evidence type="ECO:0000256" key="2">
    <source>
        <dbReference type="ARBA" id="ARBA00023125"/>
    </source>
</evidence>
<keyword evidence="3" id="KW-0233">DNA recombination</keyword>
<evidence type="ECO:0000256" key="1">
    <source>
        <dbReference type="ARBA" id="ARBA00022908"/>
    </source>
</evidence>
<evidence type="ECO:0000313" key="6">
    <source>
        <dbReference type="Proteomes" id="UP001589814"/>
    </source>
</evidence>
<organism evidence="5 6">
    <name type="scientific">Kushneria aurantia</name>
    <dbReference type="NCBI Taxonomy" id="504092"/>
    <lineage>
        <taxon>Bacteria</taxon>
        <taxon>Pseudomonadati</taxon>
        <taxon>Pseudomonadota</taxon>
        <taxon>Gammaproteobacteria</taxon>
        <taxon>Oceanospirillales</taxon>
        <taxon>Halomonadaceae</taxon>
        <taxon>Kushneria</taxon>
    </lineage>
</organism>
<gene>
    <name evidence="5" type="ORF">ACFFHW_08060</name>
</gene>
<sequence>MTIRKTEKGWQVDIRPSGMKGKRARRTFPTKGEAQRFEKRVLASVSDGSVYGRTSCDMRLTDCAHFWFDTHGSHLKDGSARLRHLLRLAHLLGDCALSSIKPSDVVALRSRRLADGRSIQTVNHDLKYLRAAVNHAIAMNQYQGDNPFAAVRLLRQPDTELSFLDQYQIDALFSLLALSSSSDAYLVAELSLSTGCRWGEALSLRASQLRSGSVTFIDTKNGSSRTVPISADLFRRLHHHAHGATVFSTNPYAAFTNALARVGITLPKGQRAHVLRHTFASHFVMSGGDLVTLQRLLGHSTLKMTMRYAHLSPDYLADAVRHAPTIGGQKAVNGQKGLSGDGAD</sequence>
<dbReference type="InterPro" id="IPR013762">
    <property type="entry name" value="Integrase-like_cat_sf"/>
</dbReference>
<protein>
    <submittedName>
        <fullName evidence="5">Tyrosine-type recombinase/integrase</fullName>
    </submittedName>
</protein>
<dbReference type="Gene3D" id="1.10.443.10">
    <property type="entry name" value="Intergrase catalytic core"/>
    <property type="match status" value="1"/>
</dbReference>
<evidence type="ECO:0000259" key="4">
    <source>
        <dbReference type="PROSITE" id="PS51898"/>
    </source>
</evidence>
<dbReference type="InterPro" id="IPR002104">
    <property type="entry name" value="Integrase_catalytic"/>
</dbReference>
<proteinExistence type="predicted"/>
<evidence type="ECO:0000313" key="5">
    <source>
        <dbReference type="EMBL" id="MFC0267937.1"/>
    </source>
</evidence>
<name>A0ABV6G2Q7_9GAMM</name>
<comment type="caution">
    <text evidence="5">The sequence shown here is derived from an EMBL/GenBank/DDBJ whole genome shotgun (WGS) entry which is preliminary data.</text>
</comment>
<dbReference type="SUPFAM" id="SSF56349">
    <property type="entry name" value="DNA breaking-rejoining enzymes"/>
    <property type="match status" value="1"/>
</dbReference>